<reference evidence="1 2" key="1">
    <citation type="journal article" date="2017" name="ISME J.">
        <title>Grape pomace compost harbors organohalide-respiring Dehalogenimonas species with novel reductive dehalogenase genes.</title>
        <authorList>
            <person name="Yang Y."/>
            <person name="Higgins S.A."/>
            <person name="Yan J."/>
            <person name="Simsir B."/>
            <person name="Chourey K."/>
            <person name="Iyer R."/>
            <person name="Hettich R.L."/>
            <person name="Baldwin B."/>
            <person name="Ogles D.M."/>
            <person name="Loffler F.E."/>
        </authorList>
    </citation>
    <scope>NUCLEOTIDE SEQUENCE [LARGE SCALE GENOMIC DNA]</scope>
    <source>
        <strain evidence="1 2">GP</strain>
    </source>
</reference>
<dbReference type="Gene3D" id="3.30.700.10">
    <property type="entry name" value="Glycoprotein, Type 4 Pilin"/>
    <property type="match status" value="1"/>
</dbReference>
<dbReference type="NCBIfam" id="TIGR02532">
    <property type="entry name" value="IV_pilin_GFxxxE"/>
    <property type="match status" value="1"/>
</dbReference>
<keyword evidence="2" id="KW-1185">Reference proteome</keyword>
<gene>
    <name evidence="1" type="ORF">JP09_001690</name>
</gene>
<dbReference type="RefSeq" id="WP_102330100.1">
    <property type="nucleotide sequence ID" value="NZ_CP058566.2"/>
</dbReference>
<comment type="caution">
    <text evidence="1">The sequence shown here is derived from an EMBL/GenBank/DDBJ whole genome shotgun (WGS) entry which is preliminary data.</text>
</comment>
<protein>
    <submittedName>
        <fullName evidence="1">Type II secretion system protein</fullName>
    </submittedName>
</protein>
<dbReference type="OrthoDB" id="9866517at2"/>
<dbReference type="EMBL" id="JQAN02000006">
    <property type="protein sequence ID" value="PPD58617.1"/>
    <property type="molecule type" value="Genomic_DNA"/>
</dbReference>
<evidence type="ECO:0000313" key="1">
    <source>
        <dbReference type="EMBL" id="PPD58617.1"/>
    </source>
</evidence>
<proteinExistence type="predicted"/>
<dbReference type="Proteomes" id="UP000235653">
    <property type="component" value="Unassembled WGS sequence"/>
</dbReference>
<dbReference type="SUPFAM" id="SSF54523">
    <property type="entry name" value="Pili subunits"/>
    <property type="match status" value="1"/>
</dbReference>
<name>A0A2P5P8J9_9CHLR</name>
<organism evidence="1 2">
    <name type="scientific">Dehalogenimonas etheniformans</name>
    <dbReference type="NCBI Taxonomy" id="1536648"/>
    <lineage>
        <taxon>Bacteria</taxon>
        <taxon>Bacillati</taxon>
        <taxon>Chloroflexota</taxon>
        <taxon>Dehalococcoidia</taxon>
        <taxon>Dehalococcoidales</taxon>
        <taxon>Dehalococcoidaceae</taxon>
        <taxon>Dehalogenimonas</taxon>
    </lineage>
</organism>
<dbReference type="AlphaFoldDB" id="A0A2P5P8J9"/>
<accession>A0A2P5P8J9</accession>
<dbReference type="Pfam" id="PF07963">
    <property type="entry name" value="N_methyl"/>
    <property type="match status" value="1"/>
</dbReference>
<dbReference type="InterPro" id="IPR045584">
    <property type="entry name" value="Pilin-like"/>
</dbReference>
<sequence length="116" mass="12268">MKKHRGFTLMEVLVVLAIFAVLAGIAIPNVLGYIGKADRSAALEEEHNLIVAVGVAMKQGGGAIVSDYTSSGKVYANAGAADDDPAKYLYNDTEFEWIITTDGVLTPGDDNPLKPT</sequence>
<dbReference type="InterPro" id="IPR012902">
    <property type="entry name" value="N_methyl_site"/>
</dbReference>
<evidence type="ECO:0000313" key="2">
    <source>
        <dbReference type="Proteomes" id="UP000235653"/>
    </source>
</evidence>